<evidence type="ECO:0000313" key="3">
    <source>
        <dbReference type="EMBL" id="KAK8936268.1"/>
    </source>
</evidence>
<dbReference type="Pfam" id="PF00610">
    <property type="entry name" value="DEP"/>
    <property type="match status" value="1"/>
</dbReference>
<comment type="caution">
    <text evidence="3">The sequence shown here is derived from an EMBL/GenBank/DDBJ whole genome shotgun (WGS) entry which is preliminary data.</text>
</comment>
<dbReference type="InterPro" id="IPR002109">
    <property type="entry name" value="Glutaredoxin"/>
</dbReference>
<accession>A0AAP0BDQ3</accession>
<gene>
    <name evidence="3" type="ORF">KSP39_PZI012949</name>
</gene>
<dbReference type="InterPro" id="IPR036249">
    <property type="entry name" value="Thioredoxin-like_sf"/>
</dbReference>
<dbReference type="PROSITE" id="PS50186">
    <property type="entry name" value="DEP"/>
    <property type="match status" value="1"/>
</dbReference>
<dbReference type="CDD" id="cd04371">
    <property type="entry name" value="DEP"/>
    <property type="match status" value="1"/>
</dbReference>
<dbReference type="InterPro" id="IPR036388">
    <property type="entry name" value="WH-like_DNA-bd_sf"/>
</dbReference>
<dbReference type="InterPro" id="IPR036390">
    <property type="entry name" value="WH_DNA-bd_sf"/>
</dbReference>
<dbReference type="Gene3D" id="1.10.10.10">
    <property type="entry name" value="Winged helix-like DNA-binding domain superfamily/Winged helix DNA-binding domain"/>
    <property type="match status" value="1"/>
</dbReference>
<dbReference type="EMBL" id="JBBWWQ010000011">
    <property type="protein sequence ID" value="KAK8936268.1"/>
    <property type="molecule type" value="Genomic_DNA"/>
</dbReference>
<name>A0AAP0BDQ3_9ASPA</name>
<dbReference type="SUPFAM" id="SSF52833">
    <property type="entry name" value="Thioredoxin-like"/>
    <property type="match status" value="1"/>
</dbReference>
<dbReference type="PANTHER" id="PTHR46361">
    <property type="entry name" value="ELECTRON CARRIER/ PROTEIN DISULFIDE OXIDOREDUCTASE"/>
    <property type="match status" value="1"/>
</dbReference>
<dbReference type="PANTHER" id="PTHR46361:SF1">
    <property type="entry name" value="F26K24.21 PROTEIN"/>
    <property type="match status" value="1"/>
</dbReference>
<organism evidence="3 4">
    <name type="scientific">Platanthera zijinensis</name>
    <dbReference type="NCBI Taxonomy" id="2320716"/>
    <lineage>
        <taxon>Eukaryota</taxon>
        <taxon>Viridiplantae</taxon>
        <taxon>Streptophyta</taxon>
        <taxon>Embryophyta</taxon>
        <taxon>Tracheophyta</taxon>
        <taxon>Spermatophyta</taxon>
        <taxon>Magnoliopsida</taxon>
        <taxon>Liliopsida</taxon>
        <taxon>Asparagales</taxon>
        <taxon>Orchidaceae</taxon>
        <taxon>Orchidoideae</taxon>
        <taxon>Orchideae</taxon>
        <taxon>Orchidinae</taxon>
        <taxon>Platanthera</taxon>
    </lineage>
</organism>
<feature type="domain" description="DEP" evidence="2">
    <location>
        <begin position="301"/>
        <end position="375"/>
    </location>
</feature>
<keyword evidence="4" id="KW-1185">Reference proteome</keyword>
<dbReference type="SUPFAM" id="SSF46785">
    <property type="entry name" value="Winged helix' DNA-binding domain"/>
    <property type="match status" value="1"/>
</dbReference>
<sequence length="649" mass="73144">MGQEEVSDDVPLEGKPDQMAANIHGENSYDAGAGDLPENDDLDAKKRDTDAEDEIYTQLDGNKVRTLETLQRPLSHLPQPEAPAGLTRDASTGGEDYRVADRSLSLSSSTAMDMTSFGRFIRDRGSTISAAVVKRISSLKEGDDAGNTVKEFNLTGLKVIVRLKDDENEAGDGDYGDIKGRISFFSRSGCRDCGAVRSFFRTKGLPYVEINVDVFTDREKELVDRTGGIAVPAIFFNERLVGGLVALNSLRNSGEFERRLREMAGRRCPESAPRVPVYGFDDEDEARERREDAMVGIIRVLRQRLPIQDRITKMKLVKNCFAGADMIELLIRHLDCGRQKAIDIGRDLARRHFIHHVFRENDFEDSKNQFYRFLEHDPAIPKCFNFRGTTNDDEPKPALTVGHRLTKLMSAILEAYASDDLRHLDYARIGSSEEFRRYTNVVQDLQRVDVFGISADERTAFFLNLYNAMVIHANVSIGRPGPIDRRSFFNDFQYIVGGYPYSLSAIKDGILRSNRRSPYSFSKPLSSSDRRLELALPKVNPLIHFGLCNGAPSSPKVRFFSAQGVEVELRQAAREFFSDGGIEVDLEKRIVHLTRIIKWYSADFGDDKEILQWVLGYLDASKTGLLTHLLNDGGPVNIVYQSFYWSLKF</sequence>
<dbReference type="Gene3D" id="3.40.30.10">
    <property type="entry name" value="Glutaredoxin"/>
    <property type="match status" value="1"/>
</dbReference>
<dbReference type="PROSITE" id="PS51354">
    <property type="entry name" value="GLUTAREDOXIN_2"/>
    <property type="match status" value="1"/>
</dbReference>
<evidence type="ECO:0000259" key="2">
    <source>
        <dbReference type="PROSITE" id="PS50186"/>
    </source>
</evidence>
<dbReference type="GO" id="GO:0035556">
    <property type="term" value="P:intracellular signal transduction"/>
    <property type="evidence" value="ECO:0007669"/>
    <property type="project" value="InterPro"/>
</dbReference>
<dbReference type="Proteomes" id="UP001418222">
    <property type="component" value="Unassembled WGS sequence"/>
</dbReference>
<evidence type="ECO:0000313" key="4">
    <source>
        <dbReference type="Proteomes" id="UP001418222"/>
    </source>
</evidence>
<evidence type="ECO:0000256" key="1">
    <source>
        <dbReference type="SAM" id="MobiDB-lite"/>
    </source>
</evidence>
<feature type="region of interest" description="Disordered" evidence="1">
    <location>
        <begin position="1"/>
        <end position="50"/>
    </location>
</feature>
<protein>
    <recommendedName>
        <fullName evidence="2">DEP domain-containing protein</fullName>
    </recommendedName>
</protein>
<reference evidence="3 4" key="1">
    <citation type="journal article" date="2022" name="Nat. Plants">
        <title>Genomes of leafy and leafless Platanthera orchids illuminate the evolution of mycoheterotrophy.</title>
        <authorList>
            <person name="Li M.H."/>
            <person name="Liu K.W."/>
            <person name="Li Z."/>
            <person name="Lu H.C."/>
            <person name="Ye Q.L."/>
            <person name="Zhang D."/>
            <person name="Wang J.Y."/>
            <person name="Li Y.F."/>
            <person name="Zhong Z.M."/>
            <person name="Liu X."/>
            <person name="Yu X."/>
            <person name="Liu D.K."/>
            <person name="Tu X.D."/>
            <person name="Liu B."/>
            <person name="Hao Y."/>
            <person name="Liao X.Y."/>
            <person name="Jiang Y.T."/>
            <person name="Sun W.H."/>
            <person name="Chen J."/>
            <person name="Chen Y.Q."/>
            <person name="Ai Y."/>
            <person name="Zhai J.W."/>
            <person name="Wu S.S."/>
            <person name="Zhou Z."/>
            <person name="Hsiao Y.Y."/>
            <person name="Wu W.L."/>
            <person name="Chen Y.Y."/>
            <person name="Lin Y.F."/>
            <person name="Hsu J.L."/>
            <person name="Li C.Y."/>
            <person name="Wang Z.W."/>
            <person name="Zhao X."/>
            <person name="Zhong W.Y."/>
            <person name="Ma X.K."/>
            <person name="Ma L."/>
            <person name="Huang J."/>
            <person name="Chen G.Z."/>
            <person name="Huang M.Z."/>
            <person name="Huang L."/>
            <person name="Peng D.H."/>
            <person name="Luo Y.B."/>
            <person name="Zou S.Q."/>
            <person name="Chen S.P."/>
            <person name="Lan S."/>
            <person name="Tsai W.C."/>
            <person name="Van de Peer Y."/>
            <person name="Liu Z.J."/>
        </authorList>
    </citation>
    <scope>NUCLEOTIDE SEQUENCE [LARGE SCALE GENOMIC DNA]</scope>
    <source>
        <strain evidence="3">Lor287</strain>
    </source>
</reference>
<dbReference type="SMART" id="SM00049">
    <property type="entry name" value="DEP"/>
    <property type="match status" value="1"/>
</dbReference>
<dbReference type="Pfam" id="PF04784">
    <property type="entry name" value="DUF547"/>
    <property type="match status" value="1"/>
</dbReference>
<dbReference type="InterPro" id="IPR006869">
    <property type="entry name" value="DUF547"/>
</dbReference>
<feature type="compositionally biased region" description="Acidic residues" evidence="1">
    <location>
        <begin position="1"/>
        <end position="11"/>
    </location>
</feature>
<dbReference type="Pfam" id="PF00462">
    <property type="entry name" value="Glutaredoxin"/>
    <property type="match status" value="1"/>
</dbReference>
<proteinExistence type="predicted"/>
<dbReference type="InterPro" id="IPR000591">
    <property type="entry name" value="DEP_dom"/>
</dbReference>
<dbReference type="AlphaFoldDB" id="A0AAP0BDQ3"/>